<comment type="caution">
    <text evidence="1">The sequence shown here is derived from an EMBL/GenBank/DDBJ whole genome shotgun (WGS) entry which is preliminary data.</text>
</comment>
<protein>
    <submittedName>
        <fullName evidence="1">Uncharacterized protein</fullName>
    </submittedName>
</protein>
<proteinExistence type="predicted"/>
<organism evidence="1 2">
    <name type="scientific">Enterococcus hirae</name>
    <dbReference type="NCBI Taxonomy" id="1354"/>
    <lineage>
        <taxon>Bacteria</taxon>
        <taxon>Bacillati</taxon>
        <taxon>Bacillota</taxon>
        <taxon>Bacilli</taxon>
        <taxon>Lactobacillales</taxon>
        <taxon>Enterococcaceae</taxon>
        <taxon>Enterococcus</taxon>
    </lineage>
</organism>
<dbReference type="RefSeq" id="WP_096710503.1">
    <property type="nucleotide sequence ID" value="NZ_JBFCRC010000044.1"/>
</dbReference>
<sequence>MERLDELKLLIEELREVVSEVQQLPDFIKDLENQRIIGNKYNDSMIDKETNYFELIAHLLAFFIPELDPSGESQNQTKEERIKEMDIICSKLNQYFIRNVLFRLQTTLDSKEFLQYMTVCENFCLQSEKLIGNSK</sequence>
<evidence type="ECO:0000313" key="1">
    <source>
        <dbReference type="EMBL" id="RBT66016.1"/>
    </source>
</evidence>
<reference evidence="1 2" key="1">
    <citation type="submission" date="2015-06" db="EMBL/GenBank/DDBJ databases">
        <title>The Genome Sequence of Enterococcus hirae 88EA1.</title>
        <authorList>
            <consortium name="The Broad Institute Genomics Platform"/>
            <consortium name="The Broad Institute Genome Sequencing Center for Infectious Disease"/>
            <person name="Earl A.M."/>
            <person name="Van Tyne D."/>
            <person name="Lebreton F."/>
            <person name="Saavedra J.T."/>
            <person name="Gilmore M.S."/>
            <person name="Manson McGuire A."/>
            <person name="Clock S."/>
            <person name="Crupain M."/>
            <person name="Rangan U."/>
            <person name="Young S."/>
            <person name="Abouelleil A."/>
            <person name="Cao P."/>
            <person name="Chapman S.B."/>
            <person name="Griggs A."/>
            <person name="Priest M."/>
            <person name="Shea T."/>
            <person name="Wortman J."/>
            <person name="Nusbaum C."/>
            <person name="Birren B."/>
        </authorList>
    </citation>
    <scope>NUCLEOTIDE SEQUENCE [LARGE SCALE GENOMIC DNA]</scope>
    <source>
        <strain evidence="1 2">88EA1</strain>
    </source>
</reference>
<dbReference type="Proteomes" id="UP000253498">
    <property type="component" value="Unassembled WGS sequence"/>
</dbReference>
<accession>A0AB37I6M0</accession>
<name>A0AB37I6M0_ENTHR</name>
<dbReference type="EMBL" id="LESJ01000012">
    <property type="protein sequence ID" value="RBT66016.1"/>
    <property type="molecule type" value="Genomic_DNA"/>
</dbReference>
<dbReference type="AlphaFoldDB" id="A0AB37I6M0"/>
<gene>
    <name evidence="1" type="ORF">EB03_02876</name>
</gene>
<evidence type="ECO:0000313" key="2">
    <source>
        <dbReference type="Proteomes" id="UP000253498"/>
    </source>
</evidence>